<keyword evidence="1" id="KW-0175">Coiled coil</keyword>
<dbReference type="InterPro" id="IPR011990">
    <property type="entry name" value="TPR-like_helical_dom_sf"/>
</dbReference>
<evidence type="ECO:0000313" key="4">
    <source>
        <dbReference type="Proteomes" id="UP001476583"/>
    </source>
</evidence>
<dbReference type="Pfam" id="PF25800">
    <property type="entry name" value="FimV_N"/>
    <property type="match status" value="1"/>
</dbReference>
<dbReference type="Gene3D" id="1.20.58.2200">
    <property type="match status" value="1"/>
</dbReference>
<protein>
    <submittedName>
        <fullName evidence="3">FimV/HubP family polar landmark protein</fullName>
    </submittedName>
</protein>
<dbReference type="Gene3D" id="1.25.40.10">
    <property type="entry name" value="Tetratricopeptide repeat domain"/>
    <property type="match status" value="1"/>
</dbReference>
<dbReference type="InterPro" id="IPR036779">
    <property type="entry name" value="LysM_dom_sf"/>
</dbReference>
<evidence type="ECO:0000313" key="3">
    <source>
        <dbReference type="EMBL" id="WXL27311.1"/>
    </source>
</evidence>
<proteinExistence type="predicted"/>
<feature type="coiled-coil region" evidence="1">
    <location>
        <begin position="337"/>
        <end position="384"/>
    </location>
</feature>
<dbReference type="InterPro" id="IPR057840">
    <property type="entry name" value="FimV_N"/>
</dbReference>
<gene>
    <name evidence="3" type="ORF">WG219_07620</name>
</gene>
<organism evidence="3 4">
    <name type="scientific">Ectopseudomonas mendocina</name>
    <name type="common">Pseudomonas mendocina</name>
    <dbReference type="NCBI Taxonomy" id="300"/>
    <lineage>
        <taxon>Bacteria</taxon>
        <taxon>Pseudomonadati</taxon>
        <taxon>Pseudomonadota</taxon>
        <taxon>Gammaproteobacteria</taxon>
        <taxon>Pseudomonadales</taxon>
        <taxon>Pseudomonadaceae</taxon>
        <taxon>Ectopseudomonas</taxon>
    </lineage>
</organism>
<evidence type="ECO:0000259" key="2">
    <source>
        <dbReference type="Pfam" id="PF25800"/>
    </source>
</evidence>
<dbReference type="Gene3D" id="3.10.350.10">
    <property type="entry name" value="LysM domain"/>
    <property type="match status" value="1"/>
</dbReference>
<sequence>MNLPIAILLGVVHGTFPYALFERLTDDLLPDASVATEEIKGVPPGAISMEKVRHLLIGLASSSVLYSGFASALGLGDITLNSALSQPLDAEIKLINTGDLADNDIRVRLAPSEVFSRAGVDRLTFFNDLRFTPVFKGENSVIRVVSSQPVSEPYLNFIIEVERPTGQLYREYTVLLDPPGSSAYQSVSAVQSVSAAQTAAPAPRIAPAPAVMPKAEQGKGYSVVSGDSLWKIASRHAPSPNAVPSLMADIHALNPQAFVGGDMNRLRAGVQLRMPDRAQMPDTVPAPVATVPAQVAQESVTEPVEQIQGVEASAPVQAMDEANATAAVDPLLAEQVAQAAAQQLAQAEQTQKLQENLSTLASQVQQLQEQMTARDQQIALLQAELAEREKSAAAPQPAVAEPVAATTAQGAAAERNWVGGVAGLLGLLMAGVLALLWRRNRTTKPAPVAAQSVALSAAGSAAISPVYVRASQSDTEATAAARQAAPDADPMQTANVYIAYGHYREAAATLNQAWEADPQRGDIGFRYLEVLAELGDAQRYLELEPLVRATGFSAVRLDELKASHAQLFAEQPANLLADVELDDPAPKSVLAEAPDSPLNLDDFTLNADWDAVNPFAAEAPAKIQPVQHTAEIFDLADSRDARSPFAQTMLVEEAGHGTWKDDLSAELLELDLNLQDDEFESSVKGNIAKLNIAQAFIDQGNIDGACQVLNEIILEGDEAEQKEARDLLARIA</sequence>
<dbReference type="CDD" id="cd00118">
    <property type="entry name" value="LysM"/>
    <property type="match status" value="1"/>
</dbReference>
<dbReference type="InterPro" id="IPR018392">
    <property type="entry name" value="LysM"/>
</dbReference>
<dbReference type="EMBL" id="CP148074">
    <property type="protein sequence ID" value="WXL27311.1"/>
    <property type="molecule type" value="Genomic_DNA"/>
</dbReference>
<name>A0ABZ2RMJ8_ECTME</name>
<keyword evidence="4" id="KW-1185">Reference proteome</keyword>
<dbReference type="InterPro" id="IPR020011">
    <property type="entry name" value="FimV_C"/>
</dbReference>
<dbReference type="InterPro" id="IPR038440">
    <property type="entry name" value="FimV_C_sf"/>
</dbReference>
<dbReference type="NCBIfam" id="TIGR03504">
    <property type="entry name" value="FimV_Cterm"/>
    <property type="match status" value="1"/>
</dbReference>
<evidence type="ECO:0000256" key="1">
    <source>
        <dbReference type="SAM" id="Coils"/>
    </source>
</evidence>
<reference evidence="3 4" key="1">
    <citation type="submission" date="2024-03" db="EMBL/GenBank/DDBJ databases">
        <title>Complete genome of BD2.</title>
        <authorList>
            <person name="Cao G."/>
        </authorList>
    </citation>
    <scope>NUCLEOTIDE SEQUENCE [LARGE SCALE GENOMIC DNA]</scope>
    <source>
        <strain evidence="3 4">BD2</strain>
    </source>
</reference>
<feature type="domain" description="FimV N-terminal" evidence="2">
    <location>
        <begin position="73"/>
        <end position="179"/>
    </location>
</feature>
<dbReference type="NCBIfam" id="TIGR03505">
    <property type="entry name" value="FimV_core"/>
    <property type="match status" value="1"/>
</dbReference>
<dbReference type="InterPro" id="IPR020012">
    <property type="entry name" value="LysM_FimV"/>
</dbReference>
<accession>A0ABZ2RMJ8</accession>
<dbReference type="Proteomes" id="UP001476583">
    <property type="component" value="Chromosome"/>
</dbReference>